<keyword evidence="5" id="KW-0653">Protein transport</keyword>
<dbReference type="GO" id="GO:0015031">
    <property type="term" value="P:protein transport"/>
    <property type="evidence" value="ECO:0007669"/>
    <property type="project" value="UniProtKB-KW"/>
</dbReference>
<dbReference type="Gene3D" id="1.10.287.1060">
    <property type="entry name" value="ESAT-6-like"/>
    <property type="match status" value="1"/>
</dbReference>
<evidence type="ECO:0000256" key="1">
    <source>
        <dbReference type="ARBA" id="ARBA00004395"/>
    </source>
</evidence>
<dbReference type="Gene3D" id="1.20.58.1970">
    <property type="match status" value="1"/>
</dbReference>
<evidence type="ECO:0000256" key="4">
    <source>
        <dbReference type="ARBA" id="ARBA00022448"/>
    </source>
</evidence>
<evidence type="ECO:0000256" key="6">
    <source>
        <dbReference type="ARBA" id="ARBA00023034"/>
    </source>
</evidence>
<keyword evidence="7" id="KW-0472">Membrane</keyword>
<dbReference type="AlphaFoldDB" id="A0A1D1Y346"/>
<dbReference type="Pfam" id="PF20663">
    <property type="entry name" value="COG4_N"/>
    <property type="match status" value="1"/>
</dbReference>
<evidence type="ECO:0000256" key="8">
    <source>
        <dbReference type="ARBA" id="ARBA00031340"/>
    </source>
</evidence>
<reference evidence="10" key="1">
    <citation type="submission" date="2015-07" db="EMBL/GenBank/DDBJ databases">
        <title>Transcriptome Assembly of Anthurium amnicola.</title>
        <authorList>
            <person name="Suzuki J."/>
        </authorList>
    </citation>
    <scope>NUCLEOTIDE SEQUENCE</scope>
</reference>
<dbReference type="Pfam" id="PF08318">
    <property type="entry name" value="COG4_m"/>
    <property type="match status" value="1"/>
</dbReference>
<evidence type="ECO:0000259" key="9">
    <source>
        <dbReference type="SMART" id="SM00762"/>
    </source>
</evidence>
<proteinExistence type="inferred from homology"/>
<dbReference type="SMART" id="SM00762">
    <property type="entry name" value="Cog4"/>
    <property type="match status" value="1"/>
</dbReference>
<dbReference type="PANTHER" id="PTHR24016">
    <property type="entry name" value="CONSERVED OLIGOMERIC GOLGI COMPLEX SUBUNIT 4"/>
    <property type="match status" value="1"/>
</dbReference>
<sequence length="795" mass="89559">HPFLPAAEDRGSRPRGEKMAVVSPAVGLSIEPPPPPGGGDLEVDGGEGAAAARCPVDFGGRETLDQIRSLTDVGAMTRLLHECIAYHRSLDLNLEALLAQRPDHDRQLLSLDRSSHHLLASVRSDAAHLLSSVASTSDLADRVSSKVRELDLAQSHVQATLSRIDAVVERGHCLDGARRALDSEDYESAADFVRTFLQIDARYRDTSTDQREQMTEIKRQLESIVRRRLSAAIDQREKPNILRFVRVFSPLGLQEEGLQVYVAYLRKEIALRSRLDFDRLVELAEQHQQQPQWRPQQVNSAAQEEVNFVGCLMNLFKDIVEAVEEKDVEDKDKVLRNLCGDDGIVYVICELQEECDSRGTQILKKYMEYRKLARLASDINSYSKNLLSVGAAEGPDPREVEMHLEEILSLTQLGEDYMEFMVSKIRGLGSVDPELGPRATKAFRSGSFSRMVQELTGFYVILEEFFMVENVRKAIRIDEQVPDSLTTSMVDDAFYVLQSCCQRAISTANINSVFAVLSCAMNLLSNEFQEALQQKMRETNLGAKLFLGGAGAQKTGMDIATALNNVDVSAEYVLKLRHEIEEQCAEVFPAPADRDKVKSCVSEWSEISNSFRQLLNAGMEQLVTTVTPRIRPVLDSVGTISYELSEAEYEEYEVNDPWVQKLLHVVETNIAWLQPLLTANNYDSLVHLVIDFIVKRLEVIMMHKRFTPLGSLQLDRDIRALVNHFYGMTQRPVRDKFARMTQVTTILNVEKVSEILDFWGENSGTMTWRLTPAEVRRILGLRIDFKPEAIAALRL</sequence>
<dbReference type="InterPro" id="IPR048684">
    <property type="entry name" value="COG4_C"/>
</dbReference>
<evidence type="ECO:0000256" key="7">
    <source>
        <dbReference type="ARBA" id="ARBA00023136"/>
    </source>
</evidence>
<keyword evidence="6" id="KW-0333">Golgi apparatus</keyword>
<evidence type="ECO:0000256" key="3">
    <source>
        <dbReference type="ARBA" id="ARBA00020975"/>
    </source>
</evidence>
<evidence type="ECO:0000256" key="2">
    <source>
        <dbReference type="ARBA" id="ARBA00009215"/>
    </source>
</evidence>
<feature type="domain" description="COG4 transport protein middle alpha-helical bundle" evidence="9">
    <location>
        <begin position="214"/>
        <end position="537"/>
    </location>
</feature>
<gene>
    <name evidence="10" type="primary">COG4_1</name>
    <name evidence="10" type="ORF">g.16545</name>
</gene>
<evidence type="ECO:0000256" key="5">
    <source>
        <dbReference type="ARBA" id="ARBA00022927"/>
    </source>
</evidence>
<comment type="subcellular location">
    <subcellularLocation>
        <location evidence="1">Golgi apparatus membrane</location>
        <topology evidence="1">Peripheral membrane protein</topology>
    </subcellularLocation>
</comment>
<protein>
    <recommendedName>
        <fullName evidence="3">Conserved oligomeric Golgi complex subunit 4</fullName>
    </recommendedName>
    <alternativeName>
        <fullName evidence="8">Component of oligomeric Golgi complex 4</fullName>
    </alternativeName>
</protein>
<evidence type="ECO:0000313" key="10">
    <source>
        <dbReference type="EMBL" id="JAT49037.1"/>
    </source>
</evidence>
<dbReference type="InterPro" id="IPR048680">
    <property type="entry name" value="COG4_N"/>
</dbReference>
<comment type="similarity">
    <text evidence="2">Belongs to the COG4 family.</text>
</comment>
<keyword evidence="4" id="KW-0813">Transport</keyword>
<dbReference type="InterPro" id="IPR048682">
    <property type="entry name" value="COG4"/>
</dbReference>
<dbReference type="PANTHER" id="PTHR24016:SF0">
    <property type="entry name" value="CONSERVED OLIGOMERIC GOLGI COMPLEX SUBUNIT 4"/>
    <property type="match status" value="1"/>
</dbReference>
<feature type="non-terminal residue" evidence="10">
    <location>
        <position position="1"/>
    </location>
</feature>
<dbReference type="EMBL" id="GDJX01018899">
    <property type="protein sequence ID" value="JAT49037.1"/>
    <property type="molecule type" value="Transcribed_RNA"/>
</dbReference>
<name>A0A1D1Y346_9ARAE</name>
<dbReference type="InterPro" id="IPR013167">
    <property type="entry name" value="COG4_M"/>
</dbReference>
<dbReference type="GO" id="GO:0000139">
    <property type="term" value="C:Golgi membrane"/>
    <property type="evidence" value="ECO:0007669"/>
    <property type="project" value="UniProtKB-SubCell"/>
</dbReference>
<organism evidence="10">
    <name type="scientific">Anthurium amnicola</name>
    <dbReference type="NCBI Taxonomy" id="1678845"/>
    <lineage>
        <taxon>Eukaryota</taxon>
        <taxon>Viridiplantae</taxon>
        <taxon>Streptophyta</taxon>
        <taxon>Embryophyta</taxon>
        <taxon>Tracheophyta</taxon>
        <taxon>Spermatophyta</taxon>
        <taxon>Magnoliopsida</taxon>
        <taxon>Liliopsida</taxon>
        <taxon>Araceae</taxon>
        <taxon>Pothoideae</taxon>
        <taxon>Potheae</taxon>
        <taxon>Anthurium</taxon>
    </lineage>
</organism>
<dbReference type="Pfam" id="PF20662">
    <property type="entry name" value="COG4_C"/>
    <property type="match status" value="1"/>
</dbReference>
<accession>A0A1D1Y346</accession>